<accession>A0A2S0I9M7</accession>
<keyword evidence="1" id="KW-0132">Cell division</keyword>
<dbReference type="EMBL" id="CP023270">
    <property type="protein sequence ID" value="AVJ28507.1"/>
    <property type="molecule type" value="Genomic_DNA"/>
</dbReference>
<dbReference type="GO" id="GO:0051301">
    <property type="term" value="P:cell division"/>
    <property type="evidence" value="ECO:0007669"/>
    <property type="project" value="UniProtKB-KW"/>
</dbReference>
<evidence type="ECO:0000313" key="2">
    <source>
        <dbReference type="Proteomes" id="UP000239477"/>
    </source>
</evidence>
<dbReference type="SUPFAM" id="SSF52540">
    <property type="entry name" value="P-loop containing nucleoside triphosphate hydrolases"/>
    <property type="match status" value="1"/>
</dbReference>
<dbReference type="RefSeq" id="WP_105239296.1">
    <property type="nucleotide sequence ID" value="NZ_CP023270.1"/>
</dbReference>
<dbReference type="AlphaFoldDB" id="A0A2S0I9M7"/>
<organism evidence="1 2">
    <name type="scientific">Achromobacter spanius</name>
    <dbReference type="NCBI Taxonomy" id="217203"/>
    <lineage>
        <taxon>Bacteria</taxon>
        <taxon>Pseudomonadati</taxon>
        <taxon>Pseudomonadota</taxon>
        <taxon>Betaproteobacteria</taxon>
        <taxon>Burkholderiales</taxon>
        <taxon>Alcaligenaceae</taxon>
        <taxon>Achromobacter</taxon>
    </lineage>
</organism>
<keyword evidence="1" id="KW-0131">Cell cycle</keyword>
<proteinExistence type="predicted"/>
<name>A0A2S0I9M7_9BURK</name>
<gene>
    <name evidence="1" type="ORF">CLM73_16085</name>
</gene>
<dbReference type="Gene3D" id="3.40.50.300">
    <property type="entry name" value="P-loop containing nucleotide triphosphate hydrolases"/>
    <property type="match status" value="1"/>
</dbReference>
<sequence length="179" mass="19212">MPSPETVLDAAEPMLHFLCGKIGSGKSTLAARLAAQPRTLLLSEDRWLAALYPGEIVDVADYGRCASRLRNAMGSHVVALVAAGLSVVLDFPANTRRSREWLRGVAQEAGCAHTLHYLDVSDAVCKARLRVRNASGEHPFTTSDAEYDAITAYFVEPDEAEGLTIVRDASTETGQAGLL</sequence>
<protein>
    <submittedName>
        <fullName evidence="1">Cell division protein ZipA</fullName>
    </submittedName>
</protein>
<evidence type="ECO:0000313" key="1">
    <source>
        <dbReference type="EMBL" id="AVJ28507.1"/>
    </source>
</evidence>
<keyword evidence="2" id="KW-1185">Reference proteome</keyword>
<dbReference type="OrthoDB" id="531205at2"/>
<reference evidence="1 2" key="1">
    <citation type="submission" date="2017-09" db="EMBL/GenBank/DDBJ databases">
        <title>Genomic, metabolic, and phenotypic characteristics of bacterial isolates from the natural microbiome of the model nematode Caenorhabditis elegans.</title>
        <authorList>
            <person name="Zimmermann J."/>
            <person name="Obeng N."/>
            <person name="Yang W."/>
            <person name="Obeng O."/>
            <person name="Kissoyan K."/>
            <person name="Pees B."/>
            <person name="Dirksen P."/>
            <person name="Hoppner M."/>
            <person name="Franke A."/>
            <person name="Rosenstiel P."/>
            <person name="Leippe M."/>
            <person name="Dierking K."/>
            <person name="Kaleta C."/>
            <person name="Schulenburg H."/>
        </authorList>
    </citation>
    <scope>NUCLEOTIDE SEQUENCE [LARGE SCALE GENOMIC DNA]</scope>
    <source>
        <strain evidence="1 2">MYb73</strain>
    </source>
</reference>
<dbReference type="Proteomes" id="UP000239477">
    <property type="component" value="Chromosome"/>
</dbReference>
<dbReference type="Pfam" id="PF13671">
    <property type="entry name" value="AAA_33"/>
    <property type="match status" value="1"/>
</dbReference>
<dbReference type="InterPro" id="IPR027417">
    <property type="entry name" value="P-loop_NTPase"/>
</dbReference>